<protein>
    <submittedName>
        <fullName evidence="1">Uncharacterized protein</fullName>
    </submittedName>
</protein>
<dbReference type="GeneID" id="14296580"/>
<accession>K4RI22</accession>
<reference evidence="1 2" key="1">
    <citation type="journal article" date="2013" name="PLoS ONE">
        <title>The Susceptibility of Pseudomonas aeruginosa Strains from Cystic Fibrosis Patients to Bacteriophages.</title>
        <authorList>
            <person name="Essoh C."/>
            <person name="Blouin Y."/>
            <person name="Loukou G."/>
            <person name="Cablanmian A."/>
            <person name="Lathro S."/>
            <person name="Kutter E."/>
            <person name="Thien H.V."/>
            <person name="Vergnaud G."/>
            <person name="Pourcel C."/>
        </authorList>
    </citation>
    <scope>NUCLEOTIDE SEQUENCE [LARGE SCALE GENOMIC DNA]</scope>
    <source>
        <strain evidence="1">VB_PaeM_C2-10_Ab1</strain>
    </source>
</reference>
<dbReference type="Proteomes" id="UP000001234">
    <property type="component" value="Segment"/>
</dbReference>
<proteinExistence type="predicted"/>
<evidence type="ECO:0000313" key="2">
    <source>
        <dbReference type="Proteomes" id="UP000001234"/>
    </source>
</evidence>
<dbReference type="EMBL" id="HE983845">
    <property type="protein sequence ID" value="CCM43572.1"/>
    <property type="molecule type" value="Genomic_DNA"/>
</dbReference>
<dbReference type="RefSeq" id="YP_007236849.1">
    <property type="nucleotide sequence ID" value="NC_019918.1"/>
</dbReference>
<organism evidence="1 2">
    <name type="scientific">Pseudomonas phage vB_PaeM_C2-10_Ab1</name>
    <dbReference type="NCBI Taxonomy" id="1231048"/>
    <lineage>
        <taxon>Viruses</taxon>
        <taxon>Duplodnaviria</taxon>
        <taxon>Heunggongvirae</taxon>
        <taxon>Uroviricota</taxon>
        <taxon>Caudoviricetes</taxon>
        <taxon>Vandenendeviridae</taxon>
        <taxon>Skurskavirinae</taxon>
        <taxon>Pakpunavirus</taxon>
        <taxon>Pakpunavirus CAb1</taxon>
    </lineage>
</organism>
<dbReference type="KEGG" id="vg:14296580"/>
<name>K4RI22_9CAUD</name>
<sequence length="186" mass="20979">MWAGCISLGYYTSAQVVTTGVVFVGELDHHRLNVNVAFTILLDFGIFHNLTSLRLCHKLWTYNQIDEFCTPIPGTSRGPEAVLGHRRCRYKVQVVQTHSSVETQLADVLRFPSLGFKTPSRVVEFVSESIHELNDASNLDSRSIQELELLSRVDCSGHVDRLSVEHFISSLFFRDKYTADYPASAN</sequence>
<gene>
    <name evidence="1" type="ORF">BN405_2-10_Ab1_orf_28</name>
</gene>
<keyword evidence="2" id="KW-1185">Reference proteome</keyword>
<evidence type="ECO:0000313" key="1">
    <source>
        <dbReference type="EMBL" id="CCM43572.1"/>
    </source>
</evidence>